<reference evidence="1 2" key="1">
    <citation type="submission" date="2021-02" db="EMBL/GenBank/DDBJ databases">
        <title>Cotonvirus japonicus, which uses Golgi apparatus of host cells for its virion factory, phylogenetically links tailed tupanvirus and icosahedral mimivirus.</title>
        <authorList>
            <person name="Takahashi H."/>
            <person name="Fukaya S."/>
            <person name="Song C."/>
            <person name="Murata K."/>
            <person name="Takemura M."/>
        </authorList>
    </citation>
    <scope>NUCLEOTIDE SEQUENCE [LARGE SCALE GENOMIC DNA]</scope>
</reference>
<accession>A0ABM7NRT2</accession>
<name>A0ABM7NRT2_9VIRU</name>
<keyword evidence="2" id="KW-1185">Reference proteome</keyword>
<dbReference type="EMBL" id="AP024483">
    <property type="protein sequence ID" value="BCS82861.1"/>
    <property type="molecule type" value="Genomic_DNA"/>
</dbReference>
<proteinExistence type="predicted"/>
<protein>
    <submittedName>
        <fullName evidence="1">ORFan</fullName>
    </submittedName>
</protein>
<organism evidence="1 2">
    <name type="scientific">Cotonvirus japonicus</name>
    <dbReference type="NCBI Taxonomy" id="2811091"/>
    <lineage>
        <taxon>Viruses</taxon>
        <taxon>Varidnaviria</taxon>
        <taxon>Bamfordvirae</taxon>
        <taxon>Nucleocytoviricota</taxon>
        <taxon>Megaviricetes</taxon>
        <taxon>Imitervirales</taxon>
        <taxon>Mimiviridae</taxon>
        <taxon>Megamimivirinae</taxon>
        <taxon>Cotonvirus</taxon>
        <taxon>Cotonvirus japonicum</taxon>
    </lineage>
</organism>
<dbReference type="GeneID" id="80558066"/>
<sequence>MLFDKQVKIIIINKLAVTLFYNNLTIIFFDMKVSIVNKSTVVSNLNSIEYMRHCIYVNYTLYFESTSNYIKFIDLIDESSGSTKYRLCKSDNNPFL</sequence>
<evidence type="ECO:0000313" key="2">
    <source>
        <dbReference type="Proteomes" id="UP001321479"/>
    </source>
</evidence>
<dbReference type="Proteomes" id="UP001321479">
    <property type="component" value="Segment"/>
</dbReference>
<evidence type="ECO:0000313" key="1">
    <source>
        <dbReference type="EMBL" id="BCS82861.1"/>
    </source>
</evidence>
<dbReference type="RefSeq" id="YP_010841469.1">
    <property type="nucleotide sequence ID" value="NC_079139.1"/>
</dbReference>